<keyword evidence="3" id="KW-1185">Reference proteome</keyword>
<dbReference type="Pfam" id="PF10544">
    <property type="entry name" value="T5orf172"/>
    <property type="match status" value="1"/>
</dbReference>
<name>A0A8J3D0K0_9BACT</name>
<evidence type="ECO:0000313" key="2">
    <source>
        <dbReference type="EMBL" id="GHB48368.1"/>
    </source>
</evidence>
<evidence type="ECO:0000313" key="3">
    <source>
        <dbReference type="Proteomes" id="UP000642809"/>
    </source>
</evidence>
<dbReference type="EMBL" id="BMYF01000022">
    <property type="protein sequence ID" value="GHB48368.1"/>
    <property type="molecule type" value="Genomic_DNA"/>
</dbReference>
<organism evidence="2 3">
    <name type="scientific">Mongoliitalea lutea</name>
    <dbReference type="NCBI Taxonomy" id="849756"/>
    <lineage>
        <taxon>Bacteria</taxon>
        <taxon>Pseudomonadati</taxon>
        <taxon>Bacteroidota</taxon>
        <taxon>Cytophagia</taxon>
        <taxon>Cytophagales</taxon>
        <taxon>Cyclobacteriaceae</taxon>
        <taxon>Mongoliitalea</taxon>
    </lineage>
</organism>
<dbReference type="RefSeq" id="WP_262893063.1">
    <property type="nucleotide sequence ID" value="NZ_BMYF01000022.1"/>
</dbReference>
<reference evidence="2" key="1">
    <citation type="journal article" date="2014" name="Int. J. Syst. Evol. Microbiol.">
        <title>Complete genome sequence of Corynebacterium casei LMG S-19264T (=DSM 44701T), isolated from a smear-ripened cheese.</title>
        <authorList>
            <consortium name="US DOE Joint Genome Institute (JGI-PGF)"/>
            <person name="Walter F."/>
            <person name="Albersmeier A."/>
            <person name="Kalinowski J."/>
            <person name="Ruckert C."/>
        </authorList>
    </citation>
    <scope>NUCLEOTIDE SEQUENCE</scope>
    <source>
        <strain evidence="2">KCTC 23224</strain>
    </source>
</reference>
<dbReference type="InterPro" id="IPR018306">
    <property type="entry name" value="Phage_T5_Orf172_DNA-bd"/>
</dbReference>
<reference evidence="2" key="2">
    <citation type="submission" date="2020-09" db="EMBL/GenBank/DDBJ databases">
        <authorList>
            <person name="Sun Q."/>
            <person name="Kim S."/>
        </authorList>
    </citation>
    <scope>NUCLEOTIDE SEQUENCE</scope>
    <source>
        <strain evidence="2">KCTC 23224</strain>
    </source>
</reference>
<dbReference type="Proteomes" id="UP000642809">
    <property type="component" value="Unassembled WGS sequence"/>
</dbReference>
<proteinExistence type="predicted"/>
<feature type="domain" description="Bacteriophage T5 Orf172 DNA-binding" evidence="1">
    <location>
        <begin position="18"/>
        <end position="98"/>
    </location>
</feature>
<dbReference type="AlphaFoldDB" id="A0A8J3D0K0"/>
<accession>A0A8J3D0K0</accession>
<evidence type="ECO:0000259" key="1">
    <source>
        <dbReference type="SMART" id="SM00974"/>
    </source>
</evidence>
<dbReference type="SMART" id="SM00974">
    <property type="entry name" value="T5orf172"/>
    <property type="match status" value="1"/>
</dbReference>
<protein>
    <recommendedName>
        <fullName evidence="1">Bacteriophage T5 Orf172 DNA-binding domain-containing protein</fullName>
    </recommendedName>
</protein>
<sequence length="710" mass="84142">MISENKILKGYVYILINNSMPGLVKIGKSTRPPEIRAEELSRNTGVPHSFQVVYQTLVSDCHLAETETHKFLNVYRENKNREFFRISLKQAIDVLRKVIAENRLQESELEINPYKFSYEEFHSAEALFEKVISDESYWDQAKSHAQKDYLFDWLKKKSEYHALVTIDSNKHLQNDADVFLSIIAFSIIPGSFKFNGLSLNSFQDFLIHLQKKDKKSFELLRLLISGKILKIYKGYIVAKNVKEDRLHKFLELIEKEKNVPHLELLLNTIKFLKWLVDSTQFLKLNTVSFKKVEFLVEKDHWMEDAKFYMLPQQILNDAQSENEEKVLEAVAYLSKIKLMYEKHGLIKNAKVKFLNLYGFFLNTNFYFEITRLKPDEYKHFVRFLVSRKDVEELNEQFVIPYNIYNTLKEPKTFKEYIVASMFLGMLKGEDEHVVKDQFNFLTFALEHILKSFKGYFELIEANNLTNISKNFLINDIEKELPFLSSVGEKNYLYSFFRSYSLVRNKLNLYHLELISKKSINKLMNSYEKDYVIPIDLNFRDEKVGFYNFGLFETKLFPKIKKSELEDLFIPKTIYKSIKFGDLIDYINAWNILSGKDLLKSDKNKYAILLYARNNFEKFSFDNILRYETLNKLILPRDLTYLLKSEDISLYNKGVQIFTYNKYFWLEKSFLEDFLKRRKIPKHVISPIYSFDIGTYLKSSSEIIKMASSYD</sequence>
<comment type="caution">
    <text evidence="2">The sequence shown here is derived from an EMBL/GenBank/DDBJ whole genome shotgun (WGS) entry which is preliminary data.</text>
</comment>
<gene>
    <name evidence="2" type="ORF">GCM10008106_31460</name>
</gene>